<dbReference type="AlphaFoldDB" id="A0A0L6CPC7"/>
<evidence type="ECO:0000313" key="3">
    <source>
        <dbReference type="EMBL" id="KNX39614.1"/>
    </source>
</evidence>
<gene>
    <name evidence="3" type="ORF">VV01_19525</name>
</gene>
<keyword evidence="1" id="KW-1133">Transmembrane helix</keyword>
<protein>
    <recommendedName>
        <fullName evidence="2">DUF1206 domain-containing protein</fullName>
    </recommendedName>
</protein>
<evidence type="ECO:0000256" key="1">
    <source>
        <dbReference type="SAM" id="Phobius"/>
    </source>
</evidence>
<dbReference type="Pfam" id="PF06724">
    <property type="entry name" value="DUF1206"/>
    <property type="match status" value="3"/>
</dbReference>
<dbReference type="STRING" id="1631356.VV01_19525"/>
<feature type="transmembrane region" description="Helical" evidence="1">
    <location>
        <begin position="245"/>
        <end position="267"/>
    </location>
</feature>
<accession>A0A0L6CPC7</accession>
<feature type="transmembrane region" description="Helical" evidence="1">
    <location>
        <begin position="32"/>
        <end position="53"/>
    </location>
</feature>
<dbReference type="EMBL" id="LAIR01000002">
    <property type="protein sequence ID" value="KNX39614.1"/>
    <property type="molecule type" value="Genomic_DNA"/>
</dbReference>
<feature type="domain" description="DUF1206" evidence="2">
    <location>
        <begin position="203"/>
        <end position="271"/>
    </location>
</feature>
<reference evidence="4" key="1">
    <citation type="submission" date="2015-03" db="EMBL/GenBank/DDBJ databases">
        <title>Luteipulveratus halotolerans sp. nov., a novel actinobacterium (Dermacoccaceae) from Sarawak, Malaysia.</title>
        <authorList>
            <person name="Juboi H."/>
            <person name="Basik A."/>
            <person name="Shamsul S.S."/>
            <person name="Arnold P."/>
            <person name="Schmitt E.K."/>
            <person name="Sanglier J.-J."/>
            <person name="Yeo T."/>
        </authorList>
    </citation>
    <scope>NUCLEOTIDE SEQUENCE [LARGE SCALE GENOMIC DNA]</scope>
    <source>
        <strain evidence="4">C296001</strain>
    </source>
</reference>
<feature type="domain" description="DUF1206" evidence="2">
    <location>
        <begin position="117"/>
        <end position="183"/>
    </location>
</feature>
<feature type="transmembrane region" description="Helical" evidence="1">
    <location>
        <begin position="77"/>
        <end position="99"/>
    </location>
</feature>
<dbReference type="Proteomes" id="UP000037397">
    <property type="component" value="Unassembled WGS sequence"/>
</dbReference>
<dbReference type="InterPro" id="IPR009597">
    <property type="entry name" value="DUF1206"/>
</dbReference>
<organism evidence="3 4">
    <name type="scientific">Luteipulveratus halotolerans</name>
    <dbReference type="NCBI Taxonomy" id="1631356"/>
    <lineage>
        <taxon>Bacteria</taxon>
        <taxon>Bacillati</taxon>
        <taxon>Actinomycetota</taxon>
        <taxon>Actinomycetes</taxon>
        <taxon>Micrococcales</taxon>
        <taxon>Dermacoccaceae</taxon>
        <taxon>Luteipulveratus</taxon>
    </lineage>
</organism>
<feature type="domain" description="DUF1206" evidence="2">
    <location>
        <begin position="32"/>
        <end position="98"/>
    </location>
</feature>
<dbReference type="RefSeq" id="WP_071606606.1">
    <property type="nucleotide sequence ID" value="NZ_LAIR01000002.1"/>
</dbReference>
<feature type="transmembrane region" description="Helical" evidence="1">
    <location>
        <begin position="120"/>
        <end position="138"/>
    </location>
</feature>
<proteinExistence type="predicted"/>
<feature type="transmembrane region" description="Helical" evidence="1">
    <location>
        <begin position="199"/>
        <end position="225"/>
    </location>
</feature>
<comment type="caution">
    <text evidence="3">The sequence shown here is derived from an EMBL/GenBank/DDBJ whole genome shotgun (WGS) entry which is preliminary data.</text>
</comment>
<evidence type="ECO:0000259" key="2">
    <source>
        <dbReference type="Pfam" id="PF06724"/>
    </source>
</evidence>
<keyword evidence="1" id="KW-0472">Membrane</keyword>
<sequence>MTDARVQAAASGAADAAQQAVRSPWLGHVARLGFVMAGLLHLLIAFIALRVAWTSTPQDADQSGAFGLLAQSTAGKVVLWVGAVGVLALAVVELVEAFAQRGRGDAKDEALASGKSVATAAVYVALAFGAISFARGSGRSSSSQSTTLTGRLMEHTGGRALIVVVALVIAGVGIYYCAKGIRRSFHDDLVEHPGTTVEWLAVVGHVAKGAVLVLVAVLVGVAGVQRQPGRASGLDGALRTLREQAFGPYLLTVVALGLAAYGVYAVVRARYADL</sequence>
<keyword evidence="1" id="KW-0812">Transmembrane</keyword>
<name>A0A0L6CPC7_9MICO</name>
<keyword evidence="4" id="KW-1185">Reference proteome</keyword>
<feature type="transmembrane region" description="Helical" evidence="1">
    <location>
        <begin position="158"/>
        <end position="178"/>
    </location>
</feature>
<evidence type="ECO:0000313" key="4">
    <source>
        <dbReference type="Proteomes" id="UP000037397"/>
    </source>
</evidence>